<accession>A0ABX3GG09</accession>
<reference evidence="8 9" key="1">
    <citation type="submission" date="2016-11" db="EMBL/GenBank/DDBJ databases">
        <title>Paenibacillus species isolates.</title>
        <authorList>
            <person name="Beno S.M."/>
        </authorList>
    </citation>
    <scope>NUCLEOTIDE SEQUENCE [LARGE SCALE GENOMIC DNA]</scope>
    <source>
        <strain evidence="8 9">FSL H7-0433</strain>
    </source>
</reference>
<protein>
    <recommendedName>
        <fullName evidence="7">Type II secretion system protein GspF domain-containing protein</fullName>
    </recommendedName>
</protein>
<keyword evidence="2" id="KW-1003">Cell membrane</keyword>
<proteinExistence type="predicted"/>
<feature type="non-terminal residue" evidence="8">
    <location>
        <position position="1"/>
    </location>
</feature>
<keyword evidence="5 6" id="KW-0472">Membrane</keyword>
<evidence type="ECO:0000313" key="8">
    <source>
        <dbReference type="EMBL" id="OMC93736.1"/>
    </source>
</evidence>
<comment type="subcellular location">
    <subcellularLocation>
        <location evidence="1">Cell membrane</location>
        <topology evidence="1">Multi-pass membrane protein</topology>
    </subcellularLocation>
</comment>
<keyword evidence="4 6" id="KW-1133">Transmembrane helix</keyword>
<dbReference type="InterPro" id="IPR018076">
    <property type="entry name" value="T2SS_GspF_dom"/>
</dbReference>
<evidence type="ECO:0000313" key="9">
    <source>
        <dbReference type="Proteomes" id="UP000187158"/>
    </source>
</evidence>
<sequence>ALDTMLSKVADFYEMDVENTVDRLKSLLEPLLIAFLAAVVGVIVAAIMLPMFSLYGNM</sequence>
<dbReference type="PANTHER" id="PTHR30012:SF0">
    <property type="entry name" value="TYPE II SECRETION SYSTEM PROTEIN F-RELATED"/>
    <property type="match status" value="1"/>
</dbReference>
<evidence type="ECO:0000256" key="3">
    <source>
        <dbReference type="ARBA" id="ARBA00022692"/>
    </source>
</evidence>
<keyword evidence="9" id="KW-1185">Reference proteome</keyword>
<evidence type="ECO:0000256" key="1">
    <source>
        <dbReference type="ARBA" id="ARBA00004651"/>
    </source>
</evidence>
<organism evidence="8 9">
    <name type="scientific">Paenibacillus odorifer</name>
    <dbReference type="NCBI Taxonomy" id="189426"/>
    <lineage>
        <taxon>Bacteria</taxon>
        <taxon>Bacillati</taxon>
        <taxon>Bacillota</taxon>
        <taxon>Bacilli</taxon>
        <taxon>Bacillales</taxon>
        <taxon>Paenibacillaceae</taxon>
        <taxon>Paenibacillus</taxon>
    </lineage>
</organism>
<dbReference type="RefSeq" id="WP_179087658.1">
    <property type="nucleotide sequence ID" value="NZ_MPVP01000690.1"/>
</dbReference>
<name>A0ABX3GG09_9BACL</name>
<comment type="caution">
    <text evidence="8">The sequence shown here is derived from an EMBL/GenBank/DDBJ whole genome shotgun (WGS) entry which is preliminary data.</text>
</comment>
<keyword evidence="3 6" id="KW-0812">Transmembrane</keyword>
<gene>
    <name evidence="8" type="ORF">BSO21_34190</name>
</gene>
<evidence type="ECO:0000259" key="7">
    <source>
        <dbReference type="Pfam" id="PF00482"/>
    </source>
</evidence>
<feature type="domain" description="Type II secretion system protein GspF" evidence="7">
    <location>
        <begin position="2"/>
        <end position="50"/>
    </location>
</feature>
<evidence type="ECO:0000256" key="6">
    <source>
        <dbReference type="SAM" id="Phobius"/>
    </source>
</evidence>
<dbReference type="PANTHER" id="PTHR30012">
    <property type="entry name" value="GENERAL SECRETION PATHWAY PROTEIN"/>
    <property type="match status" value="1"/>
</dbReference>
<evidence type="ECO:0000256" key="2">
    <source>
        <dbReference type="ARBA" id="ARBA00022475"/>
    </source>
</evidence>
<dbReference type="InterPro" id="IPR003004">
    <property type="entry name" value="GspF/PilC"/>
</dbReference>
<dbReference type="EMBL" id="MPVP01000690">
    <property type="protein sequence ID" value="OMC93736.1"/>
    <property type="molecule type" value="Genomic_DNA"/>
</dbReference>
<evidence type="ECO:0000256" key="4">
    <source>
        <dbReference type="ARBA" id="ARBA00022989"/>
    </source>
</evidence>
<dbReference type="Pfam" id="PF00482">
    <property type="entry name" value="T2SSF"/>
    <property type="match status" value="1"/>
</dbReference>
<dbReference type="Proteomes" id="UP000187158">
    <property type="component" value="Unassembled WGS sequence"/>
</dbReference>
<feature type="transmembrane region" description="Helical" evidence="6">
    <location>
        <begin position="31"/>
        <end position="55"/>
    </location>
</feature>
<evidence type="ECO:0000256" key="5">
    <source>
        <dbReference type="ARBA" id="ARBA00023136"/>
    </source>
</evidence>